<proteinExistence type="predicted"/>
<accession>A0A2P4P2P9</accession>
<organism evidence="1 2">
    <name type="scientific">Rhizophagus irregularis (strain DAOM 181602 / DAOM 197198 / MUCL 43194)</name>
    <name type="common">Arbuscular mycorrhizal fungus</name>
    <name type="synonym">Glomus intraradices</name>
    <dbReference type="NCBI Taxonomy" id="747089"/>
    <lineage>
        <taxon>Eukaryota</taxon>
        <taxon>Fungi</taxon>
        <taxon>Fungi incertae sedis</taxon>
        <taxon>Mucoromycota</taxon>
        <taxon>Glomeromycotina</taxon>
        <taxon>Glomeromycetes</taxon>
        <taxon>Glomerales</taxon>
        <taxon>Glomeraceae</taxon>
        <taxon>Rhizophagus</taxon>
    </lineage>
</organism>
<dbReference type="Proteomes" id="UP000018888">
    <property type="component" value="Unassembled WGS sequence"/>
</dbReference>
<protein>
    <submittedName>
        <fullName evidence="1">Uncharacterized protein</fullName>
    </submittedName>
</protein>
<gene>
    <name evidence="1" type="ORF">GLOIN_2v1720541</name>
</gene>
<evidence type="ECO:0000313" key="2">
    <source>
        <dbReference type="Proteomes" id="UP000018888"/>
    </source>
</evidence>
<evidence type="ECO:0000313" key="1">
    <source>
        <dbReference type="EMBL" id="POG59644.1"/>
    </source>
</evidence>
<dbReference type="AlphaFoldDB" id="A0A2P4P2P9"/>
<reference evidence="1 2" key="1">
    <citation type="journal article" date="2013" name="Proc. Natl. Acad. Sci. U.S.A.">
        <title>Genome of an arbuscular mycorrhizal fungus provides insight into the oldest plant symbiosis.</title>
        <authorList>
            <person name="Tisserant E."/>
            <person name="Malbreil M."/>
            <person name="Kuo A."/>
            <person name="Kohler A."/>
            <person name="Symeonidi A."/>
            <person name="Balestrini R."/>
            <person name="Charron P."/>
            <person name="Duensing N."/>
            <person name="Frei Dit Frey N."/>
            <person name="Gianinazzi-Pearson V."/>
            <person name="Gilbert L.B."/>
            <person name="Handa Y."/>
            <person name="Herr J.R."/>
            <person name="Hijri M."/>
            <person name="Koul R."/>
            <person name="Kawaguchi M."/>
            <person name="Krajinski F."/>
            <person name="Lammers P.J."/>
            <person name="Masclaux F.G."/>
            <person name="Murat C."/>
            <person name="Morin E."/>
            <person name="Ndikumana S."/>
            <person name="Pagni M."/>
            <person name="Petitpierre D."/>
            <person name="Requena N."/>
            <person name="Rosikiewicz P."/>
            <person name="Riley R."/>
            <person name="Saito K."/>
            <person name="San Clemente H."/>
            <person name="Shapiro H."/>
            <person name="van Tuinen D."/>
            <person name="Becard G."/>
            <person name="Bonfante P."/>
            <person name="Paszkowski U."/>
            <person name="Shachar-Hill Y.Y."/>
            <person name="Tuskan G.A."/>
            <person name="Young P.W."/>
            <person name="Sanders I.R."/>
            <person name="Henrissat B."/>
            <person name="Rensing S.A."/>
            <person name="Grigoriev I.V."/>
            <person name="Corradi N."/>
            <person name="Roux C."/>
            <person name="Martin F."/>
        </authorList>
    </citation>
    <scope>NUCLEOTIDE SEQUENCE [LARGE SCALE GENOMIC DNA]</scope>
    <source>
        <strain evidence="1 2">DAOM 197198</strain>
    </source>
</reference>
<reference evidence="1 2" key="2">
    <citation type="journal article" date="2018" name="New Phytol.">
        <title>High intraspecific genome diversity in the model arbuscular mycorrhizal symbiont Rhizophagus irregularis.</title>
        <authorList>
            <person name="Chen E.C.H."/>
            <person name="Morin E."/>
            <person name="Beaudet D."/>
            <person name="Noel J."/>
            <person name="Yildirir G."/>
            <person name="Ndikumana S."/>
            <person name="Charron P."/>
            <person name="St-Onge C."/>
            <person name="Giorgi J."/>
            <person name="Kruger M."/>
            <person name="Marton T."/>
            <person name="Ropars J."/>
            <person name="Grigoriev I.V."/>
            <person name="Hainaut M."/>
            <person name="Henrissat B."/>
            <person name="Roux C."/>
            <person name="Martin F."/>
            <person name="Corradi N."/>
        </authorList>
    </citation>
    <scope>NUCLEOTIDE SEQUENCE [LARGE SCALE GENOMIC DNA]</scope>
    <source>
        <strain evidence="1 2">DAOM 197198</strain>
    </source>
</reference>
<dbReference type="EMBL" id="AUPC02000438">
    <property type="protein sequence ID" value="POG59644.1"/>
    <property type="molecule type" value="Genomic_DNA"/>
</dbReference>
<name>A0A2P4P2P9_RHIID</name>
<keyword evidence="2" id="KW-1185">Reference proteome</keyword>
<sequence>MANRIFSSLPLIIFRIPFFYKSIFPNCFINSSKSSFGQIFNIFKSIIFNPL</sequence>
<comment type="caution">
    <text evidence="1">The sequence shown here is derived from an EMBL/GenBank/DDBJ whole genome shotgun (WGS) entry which is preliminary data.</text>
</comment>